<proteinExistence type="predicted"/>
<name>A0AA86QBM9_9EUKA</name>
<organism evidence="2">
    <name type="scientific">Hexamita inflata</name>
    <dbReference type="NCBI Taxonomy" id="28002"/>
    <lineage>
        <taxon>Eukaryota</taxon>
        <taxon>Metamonada</taxon>
        <taxon>Diplomonadida</taxon>
        <taxon>Hexamitidae</taxon>
        <taxon>Hexamitinae</taxon>
        <taxon>Hexamita</taxon>
    </lineage>
</organism>
<reference evidence="2" key="1">
    <citation type="submission" date="2023-06" db="EMBL/GenBank/DDBJ databases">
        <authorList>
            <person name="Kurt Z."/>
        </authorList>
    </citation>
    <scope>NUCLEOTIDE SEQUENCE</scope>
</reference>
<keyword evidence="1" id="KW-0812">Transmembrane</keyword>
<evidence type="ECO:0000313" key="4">
    <source>
        <dbReference type="Proteomes" id="UP001642409"/>
    </source>
</evidence>
<evidence type="ECO:0000256" key="1">
    <source>
        <dbReference type="SAM" id="Phobius"/>
    </source>
</evidence>
<feature type="transmembrane region" description="Helical" evidence="1">
    <location>
        <begin position="209"/>
        <end position="234"/>
    </location>
</feature>
<accession>A0AA86QBM9</accession>
<comment type="caution">
    <text evidence="2">The sequence shown here is derived from an EMBL/GenBank/DDBJ whole genome shotgun (WGS) entry which is preliminary data.</text>
</comment>
<reference evidence="3 4" key="2">
    <citation type="submission" date="2024-07" db="EMBL/GenBank/DDBJ databases">
        <authorList>
            <person name="Akdeniz Z."/>
        </authorList>
    </citation>
    <scope>NUCLEOTIDE SEQUENCE [LARGE SCALE GENOMIC DNA]</scope>
</reference>
<protein>
    <submittedName>
        <fullName evidence="3">Hypothetical_protein</fullName>
    </submittedName>
</protein>
<evidence type="ECO:0000313" key="2">
    <source>
        <dbReference type="EMBL" id="CAI9956234.1"/>
    </source>
</evidence>
<gene>
    <name evidence="3" type="ORF">HINF_LOCUS24668</name>
    <name evidence="2" type="ORF">HINF_LOCUS43879</name>
</gene>
<evidence type="ECO:0000313" key="3">
    <source>
        <dbReference type="EMBL" id="CAL6015265.1"/>
    </source>
</evidence>
<sequence length="276" mass="31339">MPAQHFEPGDFTFHNRFGRAASQEVGCGEEREARSNEPIIDHTKQSWYFSNASSALTSFFQLIFTTSPYVDISKIVKRSIQIIKFPRLYLFQNTLESLLFNHLNIDGVCSFWIGVGVCIRGNVVMPTNNILHLQSLAFNIQFNLNTSLGLLQFVPAVFNSSCLVRAPFCAYLCNCVTQLKSIISVTVLLEFDKVWRPSLMVICGIRGRLVFGLCLYLSLCQVGVCLVVLCFWWILDVQLMIICGKLGILIFTSFITYLIVVILVVSLFFSFQFFIF</sequence>
<dbReference type="EMBL" id="CAXDID020000072">
    <property type="protein sequence ID" value="CAL6015265.1"/>
    <property type="molecule type" value="Genomic_DNA"/>
</dbReference>
<keyword evidence="1" id="KW-1133">Transmembrane helix</keyword>
<dbReference type="AlphaFoldDB" id="A0AA86QBM9"/>
<feature type="transmembrane region" description="Helical" evidence="1">
    <location>
        <begin position="246"/>
        <end position="275"/>
    </location>
</feature>
<dbReference type="EMBL" id="CATOUU010000871">
    <property type="protein sequence ID" value="CAI9956234.1"/>
    <property type="molecule type" value="Genomic_DNA"/>
</dbReference>
<keyword evidence="4" id="KW-1185">Reference proteome</keyword>
<keyword evidence="1" id="KW-0472">Membrane</keyword>
<dbReference type="Proteomes" id="UP001642409">
    <property type="component" value="Unassembled WGS sequence"/>
</dbReference>